<name>A0A6J6LZM4_9ZZZZ</name>
<dbReference type="AlphaFoldDB" id="A0A6J6LZM4"/>
<gene>
    <name evidence="1" type="ORF">UFOPK2310_00409</name>
</gene>
<evidence type="ECO:0000313" key="1">
    <source>
        <dbReference type="EMBL" id="CAB4667092.1"/>
    </source>
</evidence>
<accession>A0A6J6LZM4</accession>
<reference evidence="1" key="1">
    <citation type="submission" date="2020-05" db="EMBL/GenBank/DDBJ databases">
        <authorList>
            <person name="Chiriac C."/>
            <person name="Salcher M."/>
            <person name="Ghai R."/>
            <person name="Kavagutti S V."/>
        </authorList>
    </citation>
    <scope>NUCLEOTIDE SEQUENCE</scope>
</reference>
<dbReference type="EMBL" id="CAEZWW010000032">
    <property type="protein sequence ID" value="CAB4667092.1"/>
    <property type="molecule type" value="Genomic_DNA"/>
</dbReference>
<organism evidence="1">
    <name type="scientific">freshwater metagenome</name>
    <dbReference type="NCBI Taxonomy" id="449393"/>
    <lineage>
        <taxon>unclassified sequences</taxon>
        <taxon>metagenomes</taxon>
        <taxon>ecological metagenomes</taxon>
    </lineage>
</organism>
<proteinExistence type="predicted"/>
<protein>
    <submittedName>
        <fullName evidence="1">Unannotated protein</fullName>
    </submittedName>
</protein>
<sequence length="30" mass="3166">MGVVSLRELNEAEVGARVARAAGEIARALR</sequence>